<dbReference type="SUPFAM" id="SSF51735">
    <property type="entry name" value="NAD(P)-binding Rossmann-fold domains"/>
    <property type="match status" value="1"/>
</dbReference>
<gene>
    <name evidence="7" type="ORF">DW222_16225</name>
</gene>
<dbReference type="InterPro" id="IPR050129">
    <property type="entry name" value="Zn_alcohol_dh"/>
</dbReference>
<evidence type="ECO:0000256" key="2">
    <source>
        <dbReference type="ARBA" id="ARBA00022833"/>
    </source>
</evidence>
<evidence type="ECO:0000256" key="3">
    <source>
        <dbReference type="ARBA" id="ARBA00023002"/>
    </source>
</evidence>
<dbReference type="Proteomes" id="UP000284024">
    <property type="component" value="Unassembled WGS sequence"/>
</dbReference>
<reference evidence="7 8" key="1">
    <citation type="submission" date="2018-08" db="EMBL/GenBank/DDBJ databases">
        <title>A genome reference for cultivated species of the human gut microbiota.</title>
        <authorList>
            <person name="Zou Y."/>
            <person name="Xue W."/>
            <person name="Luo G."/>
        </authorList>
    </citation>
    <scope>NUCLEOTIDE SEQUENCE [LARGE SCALE GENOMIC DNA]</scope>
    <source>
        <strain evidence="7 8">AM18-2AC</strain>
    </source>
</reference>
<evidence type="ECO:0000256" key="4">
    <source>
        <dbReference type="RuleBase" id="RU361277"/>
    </source>
</evidence>
<dbReference type="GO" id="GO:0008270">
    <property type="term" value="F:zinc ion binding"/>
    <property type="evidence" value="ECO:0007669"/>
    <property type="project" value="InterPro"/>
</dbReference>
<dbReference type="InterPro" id="IPR036291">
    <property type="entry name" value="NAD(P)-bd_dom_sf"/>
</dbReference>
<evidence type="ECO:0000259" key="5">
    <source>
        <dbReference type="Pfam" id="PF00107"/>
    </source>
</evidence>
<proteinExistence type="inferred from homology"/>
<evidence type="ECO:0000313" key="8">
    <source>
        <dbReference type="Proteomes" id="UP000284024"/>
    </source>
</evidence>
<evidence type="ECO:0000256" key="1">
    <source>
        <dbReference type="ARBA" id="ARBA00022723"/>
    </source>
</evidence>
<dbReference type="PROSITE" id="PS00059">
    <property type="entry name" value="ADH_ZINC"/>
    <property type="match status" value="1"/>
</dbReference>
<dbReference type="Pfam" id="PF00107">
    <property type="entry name" value="ADH_zinc_N"/>
    <property type="match status" value="1"/>
</dbReference>
<dbReference type="InterPro" id="IPR013149">
    <property type="entry name" value="ADH-like_C"/>
</dbReference>
<name>A0A414VY50_9FIRM</name>
<dbReference type="PANTHER" id="PTHR43401">
    <property type="entry name" value="L-THREONINE 3-DEHYDROGENASE"/>
    <property type="match status" value="1"/>
</dbReference>
<protein>
    <submittedName>
        <fullName evidence="7">Sorbitol dehydrogenase</fullName>
    </submittedName>
</protein>
<dbReference type="PANTHER" id="PTHR43401:SF2">
    <property type="entry name" value="L-THREONINE 3-DEHYDROGENASE"/>
    <property type="match status" value="1"/>
</dbReference>
<comment type="cofactor">
    <cofactor evidence="4">
        <name>Zn(2+)</name>
        <dbReference type="ChEBI" id="CHEBI:29105"/>
    </cofactor>
</comment>
<keyword evidence="2 4" id="KW-0862">Zinc</keyword>
<dbReference type="Gene3D" id="3.40.50.720">
    <property type="entry name" value="NAD(P)-binding Rossmann-like Domain"/>
    <property type="match status" value="1"/>
</dbReference>
<dbReference type="RefSeq" id="WP_118236101.1">
    <property type="nucleotide sequence ID" value="NZ_JAAILP010000029.1"/>
</dbReference>
<dbReference type="Gene3D" id="3.90.180.10">
    <property type="entry name" value="Medium-chain alcohol dehydrogenases, catalytic domain"/>
    <property type="match status" value="1"/>
</dbReference>
<dbReference type="InterPro" id="IPR011032">
    <property type="entry name" value="GroES-like_sf"/>
</dbReference>
<evidence type="ECO:0000259" key="6">
    <source>
        <dbReference type="Pfam" id="PF08240"/>
    </source>
</evidence>
<keyword evidence="3" id="KW-0560">Oxidoreductase</keyword>
<keyword evidence="1 4" id="KW-0479">Metal-binding</keyword>
<dbReference type="InterPro" id="IPR002328">
    <property type="entry name" value="ADH_Zn_CS"/>
</dbReference>
<feature type="domain" description="Alcohol dehydrogenase-like C-terminal" evidence="5">
    <location>
        <begin position="173"/>
        <end position="278"/>
    </location>
</feature>
<dbReference type="Pfam" id="PF08240">
    <property type="entry name" value="ADH_N"/>
    <property type="match status" value="1"/>
</dbReference>
<comment type="caution">
    <text evidence="7">The sequence shown here is derived from an EMBL/GenBank/DDBJ whole genome shotgun (WGS) entry which is preliminary data.</text>
</comment>
<feature type="domain" description="Alcohol dehydrogenase-like N-terminal" evidence="6">
    <location>
        <begin position="25"/>
        <end position="112"/>
    </location>
</feature>
<dbReference type="EMBL" id="QRJH01000011">
    <property type="protein sequence ID" value="RHH15621.1"/>
    <property type="molecule type" value="Genomic_DNA"/>
</dbReference>
<evidence type="ECO:0000313" key="7">
    <source>
        <dbReference type="EMBL" id="RHH15621.1"/>
    </source>
</evidence>
<organism evidence="7 8">
    <name type="scientific">Blautia obeum</name>
    <dbReference type="NCBI Taxonomy" id="40520"/>
    <lineage>
        <taxon>Bacteria</taxon>
        <taxon>Bacillati</taxon>
        <taxon>Bacillota</taxon>
        <taxon>Clostridia</taxon>
        <taxon>Lachnospirales</taxon>
        <taxon>Lachnospiraceae</taxon>
        <taxon>Blautia</taxon>
    </lineage>
</organism>
<comment type="similarity">
    <text evidence="4">Belongs to the zinc-containing alcohol dehydrogenase family.</text>
</comment>
<sequence>MKGLIVDEQGCVRLVNDIPFPEPGDYEALVKVECCMICNGTDMEIIQKKLEETTRYPLVLGHEGVGVVVKTGKKVRNIKVGDRVLRVSLPDSEKYYSGWGSFAEYAIVKDGKAMIEDHVDVQEGYGALSQQVVDKDITPEQASLMITLKETCSALRRIQLKETDQILIVGDGPVGLSFLNNLNYMGIKNVDLIGNRKMSLEVAHNLGVRDTFWNKDEEDKARMLTKKYDVYIDTVGNKSTITQGTRVLCEDGILAIYGLRTGDELSVPIKGIRNITIKMLQWPIPIEEEKTHNYIQEGIRCGKLKTKELITHRFSLDNYESGFLAIQNKKALKVNILFS</sequence>
<dbReference type="SUPFAM" id="SSF50129">
    <property type="entry name" value="GroES-like"/>
    <property type="match status" value="1"/>
</dbReference>
<accession>A0A414VY50</accession>
<dbReference type="GO" id="GO:0016491">
    <property type="term" value="F:oxidoreductase activity"/>
    <property type="evidence" value="ECO:0007669"/>
    <property type="project" value="UniProtKB-KW"/>
</dbReference>
<dbReference type="InterPro" id="IPR013154">
    <property type="entry name" value="ADH-like_N"/>
</dbReference>
<dbReference type="AlphaFoldDB" id="A0A414VY50"/>